<organismHost>
    <name type="scientific">Lepidoptera</name>
    <name type="common">moths &amp; butterflies</name>
    <dbReference type="NCBI Taxonomy" id="7088"/>
</organismHost>
<name>A0A140IL45_NPVLD</name>
<accession>A0A140IL45</accession>
<reference evidence="1" key="2">
    <citation type="submission" date="2016-03" db="EMBL/GenBank/DDBJ databases">
        <authorList>
            <person name="Ploux O."/>
        </authorList>
    </citation>
    <scope>NUCLEOTIDE SEQUENCE</scope>
    <source>
        <strain evidence="1">LdMNPV-45/0</strain>
    </source>
</reference>
<dbReference type="EMBL" id="KU862282">
    <property type="protein sequence ID" value="AMO65630.1"/>
    <property type="molecule type" value="Genomic_DNA"/>
</dbReference>
<evidence type="ECO:0000313" key="1">
    <source>
        <dbReference type="EMBL" id="AMO65630.1"/>
    </source>
</evidence>
<organism evidence="1">
    <name type="scientific">Lymantria dispar multicapsid nuclear polyhedrosis virus</name>
    <name type="common">LdMNPV</name>
    <dbReference type="NCBI Taxonomy" id="10449"/>
    <lineage>
        <taxon>Viruses</taxon>
        <taxon>Viruses incertae sedis</taxon>
        <taxon>Naldaviricetes</taxon>
        <taxon>Lefavirales</taxon>
        <taxon>Baculoviridae</taxon>
        <taxon>Alphabaculovirus</taxon>
        <taxon>Alphabaculovirus lydisparis</taxon>
    </lineage>
</organism>
<proteinExistence type="predicted"/>
<sequence length="128" mass="14148">MISTRKIHRVRHDVIGLEPDRSRPTRKILRVRRARAKHDLIGTSMISSGLNSIDPGRRVRSYAPAELELGHDVIGTSMISSGLNSIDPSRRVKSYASAELSLTAPARQNAIGSRASLFFGRSQSRDVE</sequence>
<protein>
    <submittedName>
        <fullName evidence="1">Orf-134 protein</fullName>
    </submittedName>
</protein>
<reference evidence="1" key="1">
    <citation type="journal article" date="2015" name="Dokl. Biochem. Biophys.">
        <title>The enhancin gene: One of the genetic determinants of population variation in baculoviral virulence.</title>
        <authorList>
            <person name="Martemyanov V.V."/>
            <person name="Kabilov M.R."/>
            <person name="Tupikin A.E."/>
            <person name="Baturina O.A."/>
            <person name="Belousova I.A."/>
            <person name="Podgwaite J.D."/>
            <person name="Ilynykh A.V."/>
            <person name="Vlassov V.V."/>
        </authorList>
    </citation>
    <scope>NUCLEOTIDE SEQUENCE</scope>
    <source>
        <strain evidence="1">LdMNPV-45/0</strain>
    </source>
</reference>